<organism evidence="2 3">
    <name type="scientific">Lunasporangiospora selenospora</name>
    <dbReference type="NCBI Taxonomy" id="979761"/>
    <lineage>
        <taxon>Eukaryota</taxon>
        <taxon>Fungi</taxon>
        <taxon>Fungi incertae sedis</taxon>
        <taxon>Mucoromycota</taxon>
        <taxon>Mortierellomycotina</taxon>
        <taxon>Mortierellomycetes</taxon>
        <taxon>Mortierellales</taxon>
        <taxon>Mortierellaceae</taxon>
        <taxon>Lunasporangiospora</taxon>
    </lineage>
</organism>
<dbReference type="OrthoDB" id="414243at2759"/>
<dbReference type="Proteomes" id="UP000780801">
    <property type="component" value="Unassembled WGS sequence"/>
</dbReference>
<dbReference type="PANTHER" id="PTHR11571">
    <property type="entry name" value="GLUTATHIONE S-TRANSFERASE"/>
    <property type="match status" value="1"/>
</dbReference>
<evidence type="ECO:0000313" key="3">
    <source>
        <dbReference type="Proteomes" id="UP000780801"/>
    </source>
</evidence>
<name>A0A9P6KDD6_9FUNG</name>
<proteinExistence type="predicted"/>
<feature type="domain" description="GST N-terminal" evidence="1">
    <location>
        <begin position="31"/>
        <end position="113"/>
    </location>
</feature>
<dbReference type="InterPro" id="IPR036249">
    <property type="entry name" value="Thioredoxin-like_sf"/>
</dbReference>
<dbReference type="Gene3D" id="1.20.1050.10">
    <property type="match status" value="1"/>
</dbReference>
<dbReference type="PANTHER" id="PTHR11571:SF150">
    <property type="entry name" value="GLUTATHIONE S-TRANSFERASE"/>
    <property type="match status" value="1"/>
</dbReference>
<dbReference type="EMBL" id="JAABOA010001881">
    <property type="protein sequence ID" value="KAF9580733.1"/>
    <property type="molecule type" value="Genomic_DNA"/>
</dbReference>
<dbReference type="SUPFAM" id="SSF52833">
    <property type="entry name" value="Thioredoxin-like"/>
    <property type="match status" value="1"/>
</dbReference>
<accession>A0A9P6KDD6</accession>
<sequence length="215" mass="24845">MTLPSDRARISFQPEVSSLETSNELASVKDASFTLVYWDIASVGSTARDLLAYGNVEWKNDNPTDEDWDRGITKTGFSGLPVLKMTWPTGKELYLAESMIVDVFLAERFGLLGENEWEALTIKTFYSNIHYLRERGYGCISSAKPENRRNMIKRFMDKNIRRFIEDHEHHLKQNGSNGHYVGNKLKSWRESEKFKLYEKNSIAWYKSSVNVPEDS</sequence>
<dbReference type="InterPro" id="IPR004045">
    <property type="entry name" value="Glutathione_S-Trfase_N"/>
</dbReference>
<keyword evidence="3" id="KW-1185">Reference proteome</keyword>
<dbReference type="GO" id="GO:0004364">
    <property type="term" value="F:glutathione transferase activity"/>
    <property type="evidence" value="ECO:0007669"/>
    <property type="project" value="TreeGrafter"/>
</dbReference>
<dbReference type="PROSITE" id="PS50404">
    <property type="entry name" value="GST_NTER"/>
    <property type="match status" value="1"/>
</dbReference>
<reference evidence="2" key="1">
    <citation type="journal article" date="2020" name="Fungal Divers.">
        <title>Resolving the Mortierellaceae phylogeny through synthesis of multi-gene phylogenetics and phylogenomics.</title>
        <authorList>
            <person name="Vandepol N."/>
            <person name="Liber J."/>
            <person name="Desiro A."/>
            <person name="Na H."/>
            <person name="Kennedy M."/>
            <person name="Barry K."/>
            <person name="Grigoriev I.V."/>
            <person name="Miller A.N."/>
            <person name="O'Donnell K."/>
            <person name="Stajich J.E."/>
            <person name="Bonito G."/>
        </authorList>
    </citation>
    <scope>NUCLEOTIDE SEQUENCE</scope>
    <source>
        <strain evidence="2">KOD1015</strain>
    </source>
</reference>
<gene>
    <name evidence="2" type="primary">GSTS1</name>
    <name evidence="2" type="ORF">BGW38_002498</name>
</gene>
<evidence type="ECO:0000259" key="1">
    <source>
        <dbReference type="PROSITE" id="PS50404"/>
    </source>
</evidence>
<protein>
    <submittedName>
        <fullName evidence="2">Glutathione S-transferase S1</fullName>
    </submittedName>
</protein>
<dbReference type="GO" id="GO:0006749">
    <property type="term" value="P:glutathione metabolic process"/>
    <property type="evidence" value="ECO:0007669"/>
    <property type="project" value="TreeGrafter"/>
</dbReference>
<evidence type="ECO:0000313" key="2">
    <source>
        <dbReference type="EMBL" id="KAF9580733.1"/>
    </source>
</evidence>
<dbReference type="AlphaFoldDB" id="A0A9P6KDD6"/>
<comment type="caution">
    <text evidence="2">The sequence shown here is derived from an EMBL/GenBank/DDBJ whole genome shotgun (WGS) entry which is preliminary data.</text>
</comment>
<dbReference type="Gene3D" id="3.40.30.10">
    <property type="entry name" value="Glutaredoxin"/>
    <property type="match status" value="1"/>
</dbReference>
<dbReference type="InterPro" id="IPR050213">
    <property type="entry name" value="GST_superfamily"/>
</dbReference>